<evidence type="ECO:0000256" key="4">
    <source>
        <dbReference type="ARBA" id="ARBA00022827"/>
    </source>
</evidence>
<dbReference type="Gene3D" id="3.30.43.10">
    <property type="entry name" value="Uridine Diphospho-n-acetylenolpyruvylglucosamine Reductase, domain 2"/>
    <property type="match status" value="1"/>
</dbReference>
<dbReference type="InterPro" id="IPR016166">
    <property type="entry name" value="FAD-bd_PCMH"/>
</dbReference>
<gene>
    <name evidence="8" type="ORF">JOF53_002826</name>
</gene>
<keyword evidence="5" id="KW-0560">Oxidoreductase</keyword>
<dbReference type="PANTHER" id="PTHR42973:SF39">
    <property type="entry name" value="FAD-BINDING PCMH-TYPE DOMAIN-CONTAINING PROTEIN"/>
    <property type="match status" value="1"/>
</dbReference>
<keyword evidence="3" id="KW-0285">Flavoprotein</keyword>
<comment type="cofactor">
    <cofactor evidence="1">
        <name>FAD</name>
        <dbReference type="ChEBI" id="CHEBI:57692"/>
    </cofactor>
</comment>
<feature type="domain" description="FAD-binding PCMH-type" evidence="7">
    <location>
        <begin position="31"/>
        <end position="199"/>
    </location>
</feature>
<dbReference type="Gene3D" id="3.40.462.20">
    <property type="match status" value="1"/>
</dbReference>
<dbReference type="InterPro" id="IPR036318">
    <property type="entry name" value="FAD-bd_PCMH-like_sf"/>
</dbReference>
<sequence length="440" mass="46314">MSEQLSWLAGRIVTRDTPRYDEVCGGWNSRVRHRPEVAVTPGDAADIQAAVRFAAELNLPVRVQCTGHGALAPAEGGLLIDTGGLSGIRVDPVARTAEVGAGVRWRELLDAAHPHGLAGLSGSSGNVGVVGYTLGGGSGWLARKHGLASETVLAAEVVTANGRLRWVDADREPELWWALRGGGPNVGVVTKLRLRLVEVPSVFAGATFWPVEQAGELYAAYREWTAGLPVEVTSALTFLQYPDAPAVPEPVRGRTVVALRGAGLGPSAQELLAPLRSRPGALLDTWREMAYREIDAVTNDPVRPQPRTGHSTAVTALPDGLPDLARPGAKFTSLECRHVAGEGARLGASGAEFLVFTMALTPDETGVAEAGEFGRRLTELCAPVTTGHNLLSYLLAPPEPGGLPEQVAAAFPAEHRARLAAVKAHYDPAGLFGGDRKLVG</sequence>
<comment type="caution">
    <text evidence="8">The sequence shown here is derived from an EMBL/GenBank/DDBJ whole genome shotgun (WGS) entry which is preliminary data.</text>
</comment>
<keyword evidence="9" id="KW-1185">Reference proteome</keyword>
<dbReference type="InterPro" id="IPR050416">
    <property type="entry name" value="FAD-linked_Oxidoreductase"/>
</dbReference>
<evidence type="ECO:0000256" key="5">
    <source>
        <dbReference type="ARBA" id="ARBA00023002"/>
    </source>
</evidence>
<dbReference type="EMBL" id="JAGIOO010000001">
    <property type="protein sequence ID" value="MBP2473954.1"/>
    <property type="molecule type" value="Genomic_DNA"/>
</dbReference>
<feature type="region of interest" description="Disordered" evidence="6">
    <location>
        <begin position="299"/>
        <end position="319"/>
    </location>
</feature>
<dbReference type="Proteomes" id="UP001519363">
    <property type="component" value="Unassembled WGS sequence"/>
</dbReference>
<dbReference type="PANTHER" id="PTHR42973">
    <property type="entry name" value="BINDING OXIDOREDUCTASE, PUTATIVE (AFU_ORTHOLOGUE AFUA_1G17690)-RELATED"/>
    <property type="match status" value="1"/>
</dbReference>
<accession>A0ABS5ABK1</accession>
<dbReference type="SUPFAM" id="SSF56176">
    <property type="entry name" value="FAD-binding/transporter-associated domain-like"/>
    <property type="match status" value="1"/>
</dbReference>
<dbReference type="RefSeq" id="WP_086784814.1">
    <property type="nucleotide sequence ID" value="NZ_JAGIOO010000001.1"/>
</dbReference>
<evidence type="ECO:0000256" key="3">
    <source>
        <dbReference type="ARBA" id="ARBA00022630"/>
    </source>
</evidence>
<dbReference type="InterPro" id="IPR006094">
    <property type="entry name" value="Oxid_FAD_bind_N"/>
</dbReference>
<evidence type="ECO:0000313" key="8">
    <source>
        <dbReference type="EMBL" id="MBP2473954.1"/>
    </source>
</evidence>
<name>A0ABS5ABK1_9PSEU</name>
<dbReference type="PROSITE" id="PS51387">
    <property type="entry name" value="FAD_PCMH"/>
    <property type="match status" value="1"/>
</dbReference>
<dbReference type="Pfam" id="PF01565">
    <property type="entry name" value="FAD_binding_4"/>
    <property type="match status" value="1"/>
</dbReference>
<keyword evidence="4" id="KW-0274">FAD</keyword>
<protein>
    <submittedName>
        <fullName evidence="8">FAD/FMN-containing dehydrogenase</fullName>
    </submittedName>
</protein>
<evidence type="ECO:0000256" key="1">
    <source>
        <dbReference type="ARBA" id="ARBA00001974"/>
    </source>
</evidence>
<evidence type="ECO:0000313" key="9">
    <source>
        <dbReference type="Proteomes" id="UP001519363"/>
    </source>
</evidence>
<evidence type="ECO:0000259" key="7">
    <source>
        <dbReference type="PROSITE" id="PS51387"/>
    </source>
</evidence>
<proteinExistence type="inferred from homology"/>
<dbReference type="Gene3D" id="3.30.465.10">
    <property type="match status" value="1"/>
</dbReference>
<evidence type="ECO:0000256" key="2">
    <source>
        <dbReference type="ARBA" id="ARBA00005466"/>
    </source>
</evidence>
<dbReference type="InterPro" id="IPR016167">
    <property type="entry name" value="FAD-bd_PCMH_sub1"/>
</dbReference>
<comment type="similarity">
    <text evidence="2">Belongs to the oxygen-dependent FAD-linked oxidoreductase family.</text>
</comment>
<organism evidence="8 9">
    <name type="scientific">Crossiella equi</name>
    <dbReference type="NCBI Taxonomy" id="130796"/>
    <lineage>
        <taxon>Bacteria</taxon>
        <taxon>Bacillati</taxon>
        <taxon>Actinomycetota</taxon>
        <taxon>Actinomycetes</taxon>
        <taxon>Pseudonocardiales</taxon>
        <taxon>Pseudonocardiaceae</taxon>
        <taxon>Crossiella</taxon>
    </lineage>
</organism>
<evidence type="ECO:0000256" key="6">
    <source>
        <dbReference type="SAM" id="MobiDB-lite"/>
    </source>
</evidence>
<dbReference type="InterPro" id="IPR016169">
    <property type="entry name" value="FAD-bd_PCMH_sub2"/>
</dbReference>
<reference evidence="8 9" key="1">
    <citation type="submission" date="2021-03" db="EMBL/GenBank/DDBJ databases">
        <title>Sequencing the genomes of 1000 actinobacteria strains.</title>
        <authorList>
            <person name="Klenk H.-P."/>
        </authorList>
    </citation>
    <scope>NUCLEOTIDE SEQUENCE [LARGE SCALE GENOMIC DNA]</scope>
    <source>
        <strain evidence="8 9">DSM 44580</strain>
    </source>
</reference>